<proteinExistence type="inferred from homology"/>
<feature type="domain" description="Superoxide dismutase copper/zinc binding" evidence="3">
    <location>
        <begin position="49"/>
        <end position="186"/>
    </location>
</feature>
<sequence length="189" mass="20217">MRIAHLLTVGLFLQAMAGAAVADQEPPLYDYDKPTAYAEFINLKGEHIGRAELIQGPHGLLIMLELENVAEGSGFHGIHIHARGDCSLPEEGFPRAGLHAHGTNGGQKHGLMHPEGPHAGDLPSIYVHDGILRYELFTTFASLDGSVGTNIMHPTRGASLIIHENPDDHYTQPVGGAGDPIACAEIKLN</sequence>
<evidence type="ECO:0000256" key="2">
    <source>
        <dbReference type="SAM" id="SignalP"/>
    </source>
</evidence>
<dbReference type="PROSITE" id="PS00087">
    <property type="entry name" value="SOD_CU_ZN_1"/>
    <property type="match status" value="1"/>
</dbReference>
<dbReference type="GO" id="GO:0006801">
    <property type="term" value="P:superoxide metabolic process"/>
    <property type="evidence" value="ECO:0007669"/>
    <property type="project" value="InterPro"/>
</dbReference>
<dbReference type="Proteomes" id="UP000189462">
    <property type="component" value="Unassembled WGS sequence"/>
</dbReference>
<dbReference type="RefSeq" id="WP_077279662.1">
    <property type="nucleotide sequence ID" value="NZ_MVBK01000086.1"/>
</dbReference>
<name>A0A1V3NCW0_9GAMM</name>
<dbReference type="InterPro" id="IPR018152">
    <property type="entry name" value="SOD_Cu/Zn_BS"/>
</dbReference>
<dbReference type="STRING" id="108003.B1C78_13360"/>
<keyword evidence="5" id="KW-1185">Reference proteome</keyword>
<dbReference type="SUPFAM" id="SSF49329">
    <property type="entry name" value="Cu,Zn superoxide dismutase-like"/>
    <property type="match status" value="1"/>
</dbReference>
<organism evidence="4 5">
    <name type="scientific">Thioalkalivibrio denitrificans</name>
    <dbReference type="NCBI Taxonomy" id="108003"/>
    <lineage>
        <taxon>Bacteria</taxon>
        <taxon>Pseudomonadati</taxon>
        <taxon>Pseudomonadota</taxon>
        <taxon>Gammaproteobacteria</taxon>
        <taxon>Chromatiales</taxon>
        <taxon>Ectothiorhodospiraceae</taxon>
        <taxon>Thioalkalivibrio</taxon>
    </lineage>
</organism>
<dbReference type="AlphaFoldDB" id="A0A1V3NCW0"/>
<dbReference type="EMBL" id="MVBK01000086">
    <property type="protein sequence ID" value="OOG22900.1"/>
    <property type="molecule type" value="Genomic_DNA"/>
</dbReference>
<comment type="similarity">
    <text evidence="1">Belongs to the Cu-Zn superoxide dismutase family.</text>
</comment>
<evidence type="ECO:0000313" key="4">
    <source>
        <dbReference type="EMBL" id="OOG22900.1"/>
    </source>
</evidence>
<feature type="signal peptide" evidence="2">
    <location>
        <begin position="1"/>
        <end position="22"/>
    </location>
</feature>
<evidence type="ECO:0000256" key="1">
    <source>
        <dbReference type="ARBA" id="ARBA00010457"/>
    </source>
</evidence>
<feature type="chain" id="PRO_5012437679" description="Superoxide dismutase copper/zinc binding domain-containing protein" evidence="2">
    <location>
        <begin position="23"/>
        <end position="189"/>
    </location>
</feature>
<dbReference type="Gene3D" id="2.60.40.200">
    <property type="entry name" value="Superoxide dismutase, copper/zinc binding domain"/>
    <property type="match status" value="1"/>
</dbReference>
<reference evidence="4 5" key="1">
    <citation type="submission" date="2017-02" db="EMBL/GenBank/DDBJ databases">
        <title>Genomic diversity within the haloalkaliphilic genus Thioalkalivibrio.</title>
        <authorList>
            <person name="Ahn A.-C."/>
            <person name="Meier-Kolthoff J."/>
            <person name="Overmars L."/>
            <person name="Richter M."/>
            <person name="Woyke T."/>
            <person name="Sorokin D.Y."/>
            <person name="Muyzer G."/>
        </authorList>
    </citation>
    <scope>NUCLEOTIDE SEQUENCE [LARGE SCALE GENOMIC DNA]</scope>
    <source>
        <strain evidence="4 5">ALJD</strain>
    </source>
</reference>
<protein>
    <recommendedName>
        <fullName evidence="3">Superoxide dismutase copper/zinc binding domain-containing protein</fullName>
    </recommendedName>
</protein>
<dbReference type="Pfam" id="PF00080">
    <property type="entry name" value="Sod_Cu"/>
    <property type="match status" value="1"/>
</dbReference>
<gene>
    <name evidence="4" type="ORF">B1C78_13360</name>
</gene>
<dbReference type="GO" id="GO:0046872">
    <property type="term" value="F:metal ion binding"/>
    <property type="evidence" value="ECO:0007669"/>
    <property type="project" value="InterPro"/>
</dbReference>
<dbReference type="InterPro" id="IPR036423">
    <property type="entry name" value="SOD-like_Cu/Zn_dom_sf"/>
</dbReference>
<dbReference type="InterPro" id="IPR001424">
    <property type="entry name" value="SOD_Cu_Zn_dom"/>
</dbReference>
<dbReference type="OrthoDB" id="5431326at2"/>
<comment type="caution">
    <text evidence="4">The sequence shown here is derived from an EMBL/GenBank/DDBJ whole genome shotgun (WGS) entry which is preliminary data.</text>
</comment>
<evidence type="ECO:0000259" key="3">
    <source>
        <dbReference type="Pfam" id="PF00080"/>
    </source>
</evidence>
<accession>A0A1V3NCW0</accession>
<evidence type="ECO:0000313" key="5">
    <source>
        <dbReference type="Proteomes" id="UP000189462"/>
    </source>
</evidence>
<keyword evidence="2" id="KW-0732">Signal</keyword>